<comment type="caution">
    <text evidence="3">The sequence shown here is derived from an EMBL/GenBank/DDBJ whole genome shotgun (WGS) entry which is preliminary data.</text>
</comment>
<keyword evidence="1" id="KW-0472">Membrane</keyword>
<evidence type="ECO:0000256" key="1">
    <source>
        <dbReference type="SAM" id="Phobius"/>
    </source>
</evidence>
<organism evidence="3 4">
    <name type="scientific">Pseudonocardia yuanmonensis</name>
    <dbReference type="NCBI Taxonomy" id="1095914"/>
    <lineage>
        <taxon>Bacteria</taxon>
        <taxon>Bacillati</taxon>
        <taxon>Actinomycetota</taxon>
        <taxon>Actinomycetes</taxon>
        <taxon>Pseudonocardiales</taxon>
        <taxon>Pseudonocardiaceae</taxon>
        <taxon>Pseudonocardia</taxon>
    </lineage>
</organism>
<reference evidence="4" key="1">
    <citation type="journal article" date="2019" name="Int. J. Syst. Evol. Microbiol.">
        <title>The Global Catalogue of Microorganisms (GCM) 10K type strain sequencing project: providing services to taxonomists for standard genome sequencing and annotation.</title>
        <authorList>
            <consortium name="The Broad Institute Genomics Platform"/>
            <consortium name="The Broad Institute Genome Sequencing Center for Infectious Disease"/>
            <person name="Wu L."/>
            <person name="Ma J."/>
        </authorList>
    </citation>
    <scope>NUCLEOTIDE SEQUENCE [LARGE SCALE GENOMIC DNA]</scope>
    <source>
        <strain evidence="4">JCM 18055</strain>
    </source>
</reference>
<feature type="transmembrane region" description="Helical" evidence="1">
    <location>
        <begin position="742"/>
        <end position="759"/>
    </location>
</feature>
<accession>A0ABP8XH87</accession>
<evidence type="ECO:0000259" key="2">
    <source>
        <dbReference type="Pfam" id="PF00501"/>
    </source>
</evidence>
<dbReference type="Pfam" id="PF00501">
    <property type="entry name" value="AMP-binding"/>
    <property type="match status" value="1"/>
</dbReference>
<dbReference type="SUPFAM" id="SSF56801">
    <property type="entry name" value="Acetyl-CoA synthetase-like"/>
    <property type="match status" value="1"/>
</dbReference>
<dbReference type="Proteomes" id="UP001500325">
    <property type="component" value="Unassembled WGS sequence"/>
</dbReference>
<dbReference type="InterPro" id="IPR020845">
    <property type="entry name" value="AMP-binding_CS"/>
</dbReference>
<feature type="transmembrane region" description="Helical" evidence="1">
    <location>
        <begin position="635"/>
        <end position="656"/>
    </location>
</feature>
<keyword evidence="4" id="KW-1185">Reference proteome</keyword>
<dbReference type="InterPro" id="IPR050237">
    <property type="entry name" value="ATP-dep_AMP-bd_enzyme"/>
</dbReference>
<sequence>MTETPGFAGALARHGGRPAVLVPGGESLSYRELAARADARAAELGGGRKLVAVVAGPGIEPVVTYLAALRAGHVALLVGDDPVRTEPLLAAHDVAVMVRSEGDGVRIEERGPGPVLHPDLALLLPTSGSTGSPKLVRLSARNLAANAESIAGYLPIRPGDRAPLTLPLQYCYGLSVVNSNLARGATVVLPDRSVADPAFWTEFEELGLTSLHGVPYTFDLLDATGFAERALPSLRYVTQAGGRWDPAAVTRYAALGAARGWSLYVMYGQTEATARMAYLPPERAATAPSAVGLPVPGGAFSIEGPGPDGVGDLVYRGENVMLGYARSGADLALGRTVDHLETGDRARLRPDGLLEITGRAARFVKPFGLRVDLDEVERIIAGQGTQAAATGDDRGLSVAVVRGDPAAVADLLAERLGLPPTAVRVAAVDAIPRLPNGKVDLAAVAAAAREHPAPAAERPAAGPDPVRRAFVAVFPGRTIADTDTFVGLGGDSLRYVQTALRLQRTVGALPPDWPERTVAELAAPARAAGARPVPRRWLPVETPVVLRTVAIVLIVGSHVGLFRILGGSHVLLAAAGWAFARFALAPPRPSRTILRTAGRIAVPSALWVAWRATVAEDVDWYNALLLNYVIDPEAWGYWFVETLPQILLLMALLFAVPAVRALDRSRPFALPAAVYLVGLLGQFVDDGGNAFSLRQMSVHTVIWLFALGWAAQRAGTGPQRVAVLAGLAVAVPMMFAHEPHRAAVVAVGTALLLVPTLPVPRPLVRVCGLLAGASLAIYLTHYAVMTALTGLPTALVVLACLVAGVVLQELLGRACAAVRASVRVEADRSVHLQAHRGARLRGLRFGRAAAQRRAVEVHEHGRVVPVEDHLPDARRPAGA</sequence>
<dbReference type="EMBL" id="BAABIC010000023">
    <property type="protein sequence ID" value="GAA4706753.1"/>
    <property type="molecule type" value="Genomic_DNA"/>
</dbReference>
<feature type="transmembrane region" description="Helical" evidence="1">
    <location>
        <begin position="790"/>
        <end position="811"/>
    </location>
</feature>
<evidence type="ECO:0000313" key="4">
    <source>
        <dbReference type="Proteomes" id="UP001500325"/>
    </source>
</evidence>
<keyword evidence="1" id="KW-1133">Transmembrane helix</keyword>
<feature type="domain" description="AMP-dependent synthetase/ligase" evidence="2">
    <location>
        <begin position="115"/>
        <end position="324"/>
    </location>
</feature>
<dbReference type="PANTHER" id="PTHR43767">
    <property type="entry name" value="LONG-CHAIN-FATTY-ACID--COA LIGASE"/>
    <property type="match status" value="1"/>
</dbReference>
<name>A0ABP8XH87_9PSEU</name>
<dbReference type="Gene3D" id="3.40.50.12780">
    <property type="entry name" value="N-terminal domain of ligase-like"/>
    <property type="match status" value="1"/>
</dbReference>
<keyword evidence="1" id="KW-0812">Transmembrane</keyword>
<gene>
    <name evidence="3" type="ORF">GCM10023215_54190</name>
</gene>
<proteinExistence type="predicted"/>
<protein>
    <submittedName>
        <fullName evidence="3">AMP-binding protein</fullName>
    </submittedName>
</protein>
<dbReference type="InterPro" id="IPR042099">
    <property type="entry name" value="ANL_N_sf"/>
</dbReference>
<evidence type="ECO:0000313" key="3">
    <source>
        <dbReference type="EMBL" id="GAA4706753.1"/>
    </source>
</evidence>
<dbReference type="InterPro" id="IPR000873">
    <property type="entry name" value="AMP-dep_synth/lig_dom"/>
</dbReference>
<dbReference type="PROSITE" id="PS00455">
    <property type="entry name" value="AMP_BINDING"/>
    <property type="match status" value="1"/>
</dbReference>
<dbReference type="PANTHER" id="PTHR43767:SF1">
    <property type="entry name" value="NONRIBOSOMAL PEPTIDE SYNTHASE PES1 (EUROFUNG)-RELATED"/>
    <property type="match status" value="1"/>
</dbReference>